<organism evidence="2 3">
    <name type="scientific">Paracoccus alkanivorans</name>
    <dbReference type="NCBI Taxonomy" id="2116655"/>
    <lineage>
        <taxon>Bacteria</taxon>
        <taxon>Pseudomonadati</taxon>
        <taxon>Pseudomonadota</taxon>
        <taxon>Alphaproteobacteria</taxon>
        <taxon>Rhodobacterales</taxon>
        <taxon>Paracoccaceae</taxon>
        <taxon>Paracoccus</taxon>
    </lineage>
</organism>
<dbReference type="Gene3D" id="3.40.50.300">
    <property type="entry name" value="P-loop containing nucleotide triphosphate hydrolases"/>
    <property type="match status" value="1"/>
</dbReference>
<gene>
    <name evidence="2" type="ORF">C9E81_15735</name>
</gene>
<dbReference type="OrthoDB" id="479677at2"/>
<dbReference type="EMBL" id="QOKZ01000006">
    <property type="protein sequence ID" value="RMC33932.1"/>
    <property type="molecule type" value="Genomic_DNA"/>
</dbReference>
<evidence type="ECO:0000313" key="3">
    <source>
        <dbReference type="Proteomes" id="UP000273516"/>
    </source>
</evidence>
<dbReference type="Proteomes" id="UP000273516">
    <property type="component" value="Unassembled WGS sequence"/>
</dbReference>
<keyword evidence="3" id="KW-1185">Reference proteome</keyword>
<name>A0A3M0M836_9RHOB</name>
<comment type="caution">
    <text evidence="2">The sequence shown here is derived from an EMBL/GenBank/DDBJ whole genome shotgun (WGS) entry which is preliminary data.</text>
</comment>
<sequence>MTVRDEPLPAPDTEAGWRAALSDPHWRLSSGVLYKILIKGDDDTEGQVAPFLPNQNQIDFLHEMRLRNLILKARQLGFTTLACIYALDLALFVPNQRCGIIAHHQDDAAVILRDKVKFAYDNLPEALRERMPLDRESAKELLFAHNNSGIRVATSVRSGTINFLHISEMGKIAAKFPAKATEIVTGSLPAVPKTGIATIESTAEGTEGEFYKIATRAENLAMSKQPIPDGEFCFHFYPWFKDPGYVADPRLIRISPTQHEYFDRIEVEMDTSLSMPQRAWYVQKLEADFSGDVFKMYREMPSTPKECWMRNTEGKWLTRQLDQARRDGRITMVPHLPGLPVHTFWDIGAGDGTGIWCMQQIGLASRFIRYIEGWGEGYSYYVNALRQTGWVFGTMHLPHDAAQTRQLATTIGQPIQMLQELAPDWRWTIVPRAHDFQAAVETLRDRFPEAWFDEENCKEGLTHLALYSKKFNTRLGTFIDQPEKDDGHSEAPDALRQWAQGFDPQAEIHRTQPNSKPRRRKVRRATGMTA</sequence>
<feature type="compositionally biased region" description="Basic and acidic residues" evidence="1">
    <location>
        <begin position="481"/>
        <end position="493"/>
    </location>
</feature>
<feature type="region of interest" description="Disordered" evidence="1">
    <location>
        <begin position="480"/>
        <end position="530"/>
    </location>
</feature>
<evidence type="ECO:0000256" key="1">
    <source>
        <dbReference type="SAM" id="MobiDB-lite"/>
    </source>
</evidence>
<protein>
    <submittedName>
        <fullName evidence="2">Terminase</fullName>
    </submittedName>
</protein>
<reference evidence="2 3" key="1">
    <citation type="submission" date="2018-07" db="EMBL/GenBank/DDBJ databases">
        <authorList>
            <person name="Zhang Y."/>
            <person name="Wang L."/>
            <person name="Ma S."/>
        </authorList>
    </citation>
    <scope>NUCLEOTIDE SEQUENCE [LARGE SCALE GENOMIC DNA]</scope>
    <source>
        <strain evidence="2 3">4-2</strain>
    </source>
</reference>
<accession>A0A3M0M836</accession>
<dbReference type="InterPro" id="IPR027417">
    <property type="entry name" value="P-loop_NTPase"/>
</dbReference>
<proteinExistence type="predicted"/>
<evidence type="ECO:0000313" key="2">
    <source>
        <dbReference type="EMBL" id="RMC33932.1"/>
    </source>
</evidence>
<dbReference type="AlphaFoldDB" id="A0A3M0M836"/>